<reference evidence="1 2" key="1">
    <citation type="submission" date="2019-12" db="EMBL/GenBank/DDBJ databases">
        <title>Spirosoma sp. HMF4905 genome sequencing and assembly.</title>
        <authorList>
            <person name="Kang H."/>
            <person name="Cha I."/>
            <person name="Kim H."/>
            <person name="Joh K."/>
        </authorList>
    </citation>
    <scope>NUCLEOTIDE SEQUENCE [LARGE SCALE GENOMIC DNA]</scope>
    <source>
        <strain evidence="1 2">HMF4905</strain>
    </source>
</reference>
<evidence type="ECO:0000313" key="1">
    <source>
        <dbReference type="EMBL" id="MVM29290.1"/>
    </source>
</evidence>
<dbReference type="EMBL" id="WPIN01000002">
    <property type="protein sequence ID" value="MVM29290.1"/>
    <property type="molecule type" value="Genomic_DNA"/>
</dbReference>
<protein>
    <submittedName>
        <fullName evidence="1">Uncharacterized protein</fullName>
    </submittedName>
</protein>
<dbReference type="RefSeq" id="WP_157583528.1">
    <property type="nucleotide sequence ID" value="NZ_WPIN01000002.1"/>
</dbReference>
<keyword evidence="2" id="KW-1185">Reference proteome</keyword>
<sequence length="238" mass="26930">MLTVKTPQVSFTVPTSWEEITLGQFLHLRQQSLSVADQTEESRPIPLSIGMLLDILASDPKALQTIEAAEEAQLMQHLAYLGQAPDFLSLPVPETIAGVKPPQELGLCTLFQKWTVDEFVNELADEELSVNYMTMAVAILSIYLYPLLMKTRLTDRSQLAEITAQIEALPVTEALPLAHFFLTNYRSSTSSGQVTFILSHPNRPSKTWLSRWFPNWKPIKSMRWYRPWLRTGASPLTK</sequence>
<name>A0A7K1S6F0_9BACT</name>
<organism evidence="1 2">
    <name type="scientific">Spirosoma arboris</name>
    <dbReference type="NCBI Taxonomy" id="2682092"/>
    <lineage>
        <taxon>Bacteria</taxon>
        <taxon>Pseudomonadati</taxon>
        <taxon>Bacteroidota</taxon>
        <taxon>Cytophagia</taxon>
        <taxon>Cytophagales</taxon>
        <taxon>Cytophagaceae</taxon>
        <taxon>Spirosoma</taxon>
    </lineage>
</organism>
<proteinExistence type="predicted"/>
<accession>A0A7K1S6F0</accession>
<gene>
    <name evidence="1" type="ORF">GO755_04540</name>
</gene>
<evidence type="ECO:0000313" key="2">
    <source>
        <dbReference type="Proteomes" id="UP000436006"/>
    </source>
</evidence>
<dbReference type="AlphaFoldDB" id="A0A7K1S6F0"/>
<dbReference type="Proteomes" id="UP000436006">
    <property type="component" value="Unassembled WGS sequence"/>
</dbReference>
<comment type="caution">
    <text evidence="1">The sequence shown here is derived from an EMBL/GenBank/DDBJ whole genome shotgun (WGS) entry which is preliminary data.</text>
</comment>